<dbReference type="EMBL" id="JRKL02000778">
    <property type="protein sequence ID" value="KAF3968376.1"/>
    <property type="molecule type" value="Genomic_DNA"/>
</dbReference>
<organism evidence="4 5">
    <name type="scientific">Castanea mollissima</name>
    <name type="common">Chinese chestnut</name>
    <dbReference type="NCBI Taxonomy" id="60419"/>
    <lineage>
        <taxon>Eukaryota</taxon>
        <taxon>Viridiplantae</taxon>
        <taxon>Streptophyta</taxon>
        <taxon>Embryophyta</taxon>
        <taxon>Tracheophyta</taxon>
        <taxon>Spermatophyta</taxon>
        <taxon>Magnoliopsida</taxon>
        <taxon>eudicotyledons</taxon>
        <taxon>Gunneridae</taxon>
        <taxon>Pentapetalae</taxon>
        <taxon>rosids</taxon>
        <taxon>fabids</taxon>
        <taxon>Fagales</taxon>
        <taxon>Fagaceae</taxon>
        <taxon>Castanea</taxon>
    </lineage>
</organism>
<dbReference type="SUPFAM" id="SSF53098">
    <property type="entry name" value="Ribonuclease H-like"/>
    <property type="match status" value="1"/>
</dbReference>
<evidence type="ECO:0000313" key="5">
    <source>
        <dbReference type="Proteomes" id="UP000737018"/>
    </source>
</evidence>
<feature type="domain" description="DUF659" evidence="2">
    <location>
        <begin position="211"/>
        <end position="270"/>
    </location>
</feature>
<dbReference type="Pfam" id="PF04937">
    <property type="entry name" value="DUF659"/>
    <property type="match status" value="2"/>
</dbReference>
<keyword evidence="5" id="KW-1185">Reference proteome</keyword>
<dbReference type="PANTHER" id="PTHR32166:SF63">
    <property type="entry name" value="HAT TRANSPOSON SUPERFAMILY PROTEIN"/>
    <property type="match status" value="1"/>
</dbReference>
<evidence type="ECO:0000313" key="4">
    <source>
        <dbReference type="EMBL" id="KAF3968376.1"/>
    </source>
</evidence>
<dbReference type="InterPro" id="IPR007021">
    <property type="entry name" value="DUF659"/>
</dbReference>
<reference evidence="4" key="1">
    <citation type="submission" date="2020-03" db="EMBL/GenBank/DDBJ databases">
        <title>Castanea mollissima Vanexum genome sequencing.</title>
        <authorList>
            <person name="Staton M."/>
        </authorList>
    </citation>
    <scope>NUCLEOTIDE SEQUENCE</scope>
    <source>
        <tissue evidence="4">Leaf</tissue>
    </source>
</reference>
<comment type="caution">
    <text evidence="4">The sequence shown here is derived from an EMBL/GenBank/DDBJ whole genome shotgun (WGS) entry which is preliminary data.</text>
</comment>
<feature type="region of interest" description="Disordered" evidence="1">
    <location>
        <begin position="109"/>
        <end position="155"/>
    </location>
</feature>
<dbReference type="Pfam" id="PF05699">
    <property type="entry name" value="Dimer_Tnp_hAT"/>
    <property type="match status" value="1"/>
</dbReference>
<dbReference type="OrthoDB" id="1741262at2759"/>
<dbReference type="InterPro" id="IPR012337">
    <property type="entry name" value="RNaseH-like_sf"/>
</dbReference>
<feature type="domain" description="HAT C-terminal dimerisation" evidence="3">
    <location>
        <begin position="514"/>
        <end position="580"/>
    </location>
</feature>
<protein>
    <submittedName>
        <fullName evidence="4">Uncharacterized protein</fullName>
    </submittedName>
</protein>
<evidence type="ECO:0000259" key="2">
    <source>
        <dbReference type="Pfam" id="PF04937"/>
    </source>
</evidence>
<dbReference type="Proteomes" id="UP000737018">
    <property type="component" value="Unassembled WGS sequence"/>
</dbReference>
<dbReference type="PANTHER" id="PTHR32166">
    <property type="entry name" value="OSJNBA0013A04.12 PROTEIN"/>
    <property type="match status" value="1"/>
</dbReference>
<dbReference type="AlphaFoldDB" id="A0A8J4R8J0"/>
<dbReference type="GO" id="GO:0046983">
    <property type="term" value="F:protein dimerization activity"/>
    <property type="evidence" value="ECO:0007669"/>
    <property type="project" value="InterPro"/>
</dbReference>
<dbReference type="InterPro" id="IPR008906">
    <property type="entry name" value="HATC_C_dom"/>
</dbReference>
<feature type="compositionally biased region" description="Polar residues" evidence="1">
    <location>
        <begin position="141"/>
        <end position="155"/>
    </location>
</feature>
<accession>A0A8J4R8J0</accession>
<feature type="domain" description="DUF659" evidence="2">
    <location>
        <begin position="272"/>
        <end position="317"/>
    </location>
</feature>
<sequence length="646" mass="72986">MPSLSVLRPSLLKALDVQIRKFSGFLASFEIENKRTIWLLVKASLMFMIMCHLGGIRGDVTPCENAPQNVKELFRNKLLERKIESLSKEVDELNNPNLPCKRNCRPNLNSVKHNKHETTQTAGSCDGRHVDMDSAQEDSLTDSAPLPSGNTGSQTAINCKEGRVSLSRKAQKCIARFFYETGVDFGTVNSPSFKAMINAILGNGQTVYNIPSCQELKGWILKDEVKDIQEYVKKIRHSWASTGCSILLDGWIDEKGRHLVNFLVDCPQGWMGAVGKQFMDRCKRVFWTVSASYCIELMLEKIEMIESIRGILAKAKSLTKFIYGHETVLNLLKKHTLGRDLIRPSKIRSAMPIMTLENIVSEKLQLKNMFASPEWSTSVWASRTEGKRVADLMEDNSFWTGAGIALKATLPIVRVLCLISQADNPQVGYIYETMDQLKETIKEEFKGYYLNPSLFYSSDFLSDAEVAFGLLCSTVRLVQDQRSQDLISRQLEDYRHARGSFEEGSAINQRTSDPPALWWSHYGTQYPELQRFAFRILSQNCDGASRCGLKRSLAEKLLTTGRNPIEQQGLSELTFVHYNLQLQQFQSGKKCDIVAEEIDPMDDWIVDEAPEIVSRNVQSSRINLGFTEEAINGDGPSRFQAKREPL</sequence>
<evidence type="ECO:0000256" key="1">
    <source>
        <dbReference type="SAM" id="MobiDB-lite"/>
    </source>
</evidence>
<name>A0A8J4R8J0_9ROSI</name>
<gene>
    <name evidence="4" type="ORF">CMV_007724</name>
</gene>
<proteinExistence type="predicted"/>
<evidence type="ECO:0000259" key="3">
    <source>
        <dbReference type="Pfam" id="PF05699"/>
    </source>
</evidence>